<evidence type="ECO:0000256" key="1">
    <source>
        <dbReference type="ARBA" id="ARBA00007692"/>
    </source>
</evidence>
<keyword evidence="2" id="KW-0805">Transcription regulation</keyword>
<keyword evidence="6" id="KW-1185">Reference proteome</keyword>
<keyword evidence="2" id="KW-0804">Transcription</keyword>
<comment type="caution">
    <text evidence="5">The sequence shown here is derived from an EMBL/GenBank/DDBJ whole genome shotgun (WGS) entry which is preliminary data.</text>
</comment>
<dbReference type="InterPro" id="IPR003690">
    <property type="entry name" value="MTERF"/>
</dbReference>
<reference evidence="5 6" key="1">
    <citation type="journal article" date="2022" name="Nat. Plants">
        <title>Genomes of leafy and leafless Platanthera orchids illuminate the evolution of mycoheterotrophy.</title>
        <authorList>
            <person name="Li M.H."/>
            <person name="Liu K.W."/>
            <person name="Li Z."/>
            <person name="Lu H.C."/>
            <person name="Ye Q.L."/>
            <person name="Zhang D."/>
            <person name="Wang J.Y."/>
            <person name="Li Y.F."/>
            <person name="Zhong Z.M."/>
            <person name="Liu X."/>
            <person name="Yu X."/>
            <person name="Liu D.K."/>
            <person name="Tu X.D."/>
            <person name="Liu B."/>
            <person name="Hao Y."/>
            <person name="Liao X.Y."/>
            <person name="Jiang Y.T."/>
            <person name="Sun W.H."/>
            <person name="Chen J."/>
            <person name="Chen Y.Q."/>
            <person name="Ai Y."/>
            <person name="Zhai J.W."/>
            <person name="Wu S.S."/>
            <person name="Zhou Z."/>
            <person name="Hsiao Y.Y."/>
            <person name="Wu W.L."/>
            <person name="Chen Y.Y."/>
            <person name="Lin Y.F."/>
            <person name="Hsu J.L."/>
            <person name="Li C.Y."/>
            <person name="Wang Z.W."/>
            <person name="Zhao X."/>
            <person name="Zhong W.Y."/>
            <person name="Ma X.K."/>
            <person name="Ma L."/>
            <person name="Huang J."/>
            <person name="Chen G.Z."/>
            <person name="Huang M.Z."/>
            <person name="Huang L."/>
            <person name="Peng D.H."/>
            <person name="Luo Y.B."/>
            <person name="Zou S.Q."/>
            <person name="Chen S.P."/>
            <person name="Lan S."/>
            <person name="Tsai W.C."/>
            <person name="Van de Peer Y."/>
            <person name="Liu Z.J."/>
        </authorList>
    </citation>
    <scope>NUCLEOTIDE SEQUENCE [LARGE SCALE GENOMIC DNA]</scope>
    <source>
        <strain evidence="5">Lor287</strain>
    </source>
</reference>
<protein>
    <submittedName>
        <fullName evidence="5">Uncharacterized protein</fullName>
    </submittedName>
</protein>
<dbReference type="EMBL" id="JBBWWQ010000018">
    <property type="protein sequence ID" value="KAK8921867.1"/>
    <property type="molecule type" value="Genomic_DNA"/>
</dbReference>
<evidence type="ECO:0000313" key="5">
    <source>
        <dbReference type="EMBL" id="KAK8921867.1"/>
    </source>
</evidence>
<sequence>MKVVRVLLLTIIVSHEYHWVDDTVFRVFFRLWGIPFPHTSPNYCGTLDAPSLSYPEWRRLLLPPVSTTTAMIFFARNLPFLPILNHRSSSFISPNCFRSLVFFFTSEARKRSPKLSFIAAYLISSIGLSPEKAIEASKQLRHIKTPSKPDAVLHFLTQIGLDDADIRNAVSRKPTLLCTKVEGTLKPKLRFLQQAGFTEPQIARLISKNPFFFHRKDVHLKIDFLGDLFSSKEDLLNAMIKDTFLLSSNLDKRIIPNVSYLRTCGLSNGQIGFLMKSGFRLITRRLESIKNAVQRALELGFPPESGMFSSALQSTCHMSRASIDAKIKAMRSFGLSETEISSAILKAPQLLFLSVKNINSKLDFFVKGAGSELSYIISHPLLLCYSFEKRLIPRNYVLRVLRSKGLPERKYGLFYIMKITDAKFTEKFILPHREELPDLYQVYLSACDGNVPAEDNFS</sequence>
<dbReference type="Pfam" id="PF02536">
    <property type="entry name" value="mTERF"/>
    <property type="match status" value="2"/>
</dbReference>
<dbReference type="Proteomes" id="UP001418222">
    <property type="component" value="Unassembled WGS sequence"/>
</dbReference>
<feature type="signal peptide" evidence="4">
    <location>
        <begin position="1"/>
        <end position="16"/>
    </location>
</feature>
<keyword evidence="3" id="KW-0809">Transit peptide</keyword>
<organism evidence="5 6">
    <name type="scientific">Platanthera zijinensis</name>
    <dbReference type="NCBI Taxonomy" id="2320716"/>
    <lineage>
        <taxon>Eukaryota</taxon>
        <taxon>Viridiplantae</taxon>
        <taxon>Streptophyta</taxon>
        <taxon>Embryophyta</taxon>
        <taxon>Tracheophyta</taxon>
        <taxon>Spermatophyta</taxon>
        <taxon>Magnoliopsida</taxon>
        <taxon>Liliopsida</taxon>
        <taxon>Asparagales</taxon>
        <taxon>Orchidaceae</taxon>
        <taxon>Orchidoideae</taxon>
        <taxon>Orchideae</taxon>
        <taxon>Orchidinae</taxon>
        <taxon>Platanthera</taxon>
    </lineage>
</organism>
<dbReference type="PANTHER" id="PTHR13068">
    <property type="entry name" value="CGI-12 PROTEIN-RELATED"/>
    <property type="match status" value="1"/>
</dbReference>
<dbReference type="InterPro" id="IPR038538">
    <property type="entry name" value="MTERF_sf"/>
</dbReference>
<evidence type="ECO:0000256" key="3">
    <source>
        <dbReference type="ARBA" id="ARBA00022946"/>
    </source>
</evidence>
<dbReference type="GO" id="GO:0003676">
    <property type="term" value="F:nucleic acid binding"/>
    <property type="evidence" value="ECO:0007669"/>
    <property type="project" value="InterPro"/>
</dbReference>
<dbReference type="GO" id="GO:0006353">
    <property type="term" value="P:DNA-templated transcription termination"/>
    <property type="evidence" value="ECO:0007669"/>
    <property type="project" value="UniProtKB-KW"/>
</dbReference>
<gene>
    <name evidence="5" type="ORF">KSP39_PZI020301</name>
</gene>
<feature type="chain" id="PRO_5042910313" evidence="4">
    <location>
        <begin position="17"/>
        <end position="458"/>
    </location>
</feature>
<accession>A0AAP0B0M0</accession>
<comment type="similarity">
    <text evidence="1">Belongs to the mTERF family.</text>
</comment>
<dbReference type="Gene3D" id="1.25.70.10">
    <property type="entry name" value="Transcription termination factor 3, mitochondrial"/>
    <property type="match status" value="2"/>
</dbReference>
<keyword evidence="4" id="KW-0732">Signal</keyword>
<evidence type="ECO:0000313" key="6">
    <source>
        <dbReference type="Proteomes" id="UP001418222"/>
    </source>
</evidence>
<keyword evidence="2" id="KW-0806">Transcription termination</keyword>
<dbReference type="PANTHER" id="PTHR13068:SF236">
    <property type="entry name" value="OS02G0749800 PROTEIN"/>
    <property type="match status" value="1"/>
</dbReference>
<evidence type="ECO:0000256" key="4">
    <source>
        <dbReference type="SAM" id="SignalP"/>
    </source>
</evidence>
<name>A0AAP0B0M0_9ASPA</name>
<dbReference type="SMART" id="SM00733">
    <property type="entry name" value="Mterf"/>
    <property type="match status" value="4"/>
</dbReference>
<dbReference type="FunFam" id="1.25.70.10:FF:000001">
    <property type="entry name" value="Mitochondrial transcription termination factor-like"/>
    <property type="match status" value="1"/>
</dbReference>
<proteinExistence type="inferred from homology"/>
<dbReference type="AlphaFoldDB" id="A0AAP0B0M0"/>
<evidence type="ECO:0000256" key="2">
    <source>
        <dbReference type="ARBA" id="ARBA00022472"/>
    </source>
</evidence>